<evidence type="ECO:0000256" key="1">
    <source>
        <dbReference type="ARBA" id="ARBA00022553"/>
    </source>
</evidence>
<organism evidence="10 11">
    <name type="scientific">Coprothermobacter proteolyticus (strain ATCC 35245 / DSM 5265 / OCM 4 / BT)</name>
    <dbReference type="NCBI Taxonomy" id="309798"/>
    <lineage>
        <taxon>Bacteria</taxon>
        <taxon>Pseudomonadati</taxon>
        <taxon>Coprothermobacterota</taxon>
        <taxon>Coprothermobacteria</taxon>
        <taxon>Coprothermobacterales</taxon>
        <taxon>Coprothermobacteraceae</taxon>
        <taxon>Coprothermobacter</taxon>
    </lineage>
</organism>
<dbReference type="GO" id="GO:0006355">
    <property type="term" value="P:regulation of DNA-templated transcription"/>
    <property type="evidence" value="ECO:0007669"/>
    <property type="project" value="InterPro"/>
</dbReference>
<dbReference type="InterPro" id="IPR016032">
    <property type="entry name" value="Sig_transdc_resp-reg_C-effctor"/>
</dbReference>
<dbReference type="Pfam" id="PF00072">
    <property type="entry name" value="Response_reg"/>
    <property type="match status" value="1"/>
</dbReference>
<dbReference type="GO" id="GO:0000976">
    <property type="term" value="F:transcription cis-regulatory region binding"/>
    <property type="evidence" value="ECO:0007669"/>
    <property type="project" value="TreeGrafter"/>
</dbReference>
<dbReference type="InterPro" id="IPR036388">
    <property type="entry name" value="WH-like_DNA-bd_sf"/>
</dbReference>
<dbReference type="Gene3D" id="1.10.10.10">
    <property type="entry name" value="Winged helix-like DNA-binding domain superfamily/Winged helix DNA-binding domain"/>
    <property type="match status" value="1"/>
</dbReference>
<dbReference type="Pfam" id="PF00486">
    <property type="entry name" value="Trans_reg_C"/>
    <property type="match status" value="1"/>
</dbReference>
<dbReference type="CDD" id="cd00383">
    <property type="entry name" value="trans_reg_C"/>
    <property type="match status" value="1"/>
</dbReference>
<dbReference type="PROSITE" id="PS50110">
    <property type="entry name" value="RESPONSE_REGULATORY"/>
    <property type="match status" value="1"/>
</dbReference>
<dbReference type="Proteomes" id="UP000001732">
    <property type="component" value="Chromosome"/>
</dbReference>
<reference evidence="11" key="1">
    <citation type="submission" date="2008-08" db="EMBL/GenBank/DDBJ databases">
        <title>The complete genome sequence of Coprothermobacter proteolyticus strain ATCC 5245 / DSM 5265 / BT.</title>
        <authorList>
            <person name="Dodson R.J."/>
            <person name="Durkin A.S."/>
            <person name="Wu M."/>
            <person name="Eisen J."/>
            <person name="Sutton G."/>
        </authorList>
    </citation>
    <scope>NUCLEOTIDE SEQUENCE [LARGE SCALE GENOMIC DNA]</scope>
    <source>
        <strain evidence="11">ATCC 35245 / DSM 5265 / OCM 4 / BT</strain>
    </source>
</reference>
<keyword evidence="3" id="KW-0805">Transcription regulation</keyword>
<dbReference type="InterPro" id="IPR039420">
    <property type="entry name" value="WalR-like"/>
</dbReference>
<dbReference type="SMART" id="SM00862">
    <property type="entry name" value="Trans_reg_C"/>
    <property type="match status" value="1"/>
</dbReference>
<dbReference type="PROSITE" id="PS51755">
    <property type="entry name" value="OMPR_PHOB"/>
    <property type="match status" value="1"/>
</dbReference>
<dbReference type="InterPro" id="IPR011006">
    <property type="entry name" value="CheY-like_superfamily"/>
</dbReference>
<evidence type="ECO:0000256" key="6">
    <source>
        <dbReference type="PROSITE-ProRule" id="PRU00169"/>
    </source>
</evidence>
<dbReference type="HOGENOM" id="CLU_000445_30_4_9"/>
<dbReference type="PANTHER" id="PTHR48111:SF21">
    <property type="entry name" value="DNA-BINDING DUAL MASTER TRANSCRIPTIONAL REGULATOR RPAA"/>
    <property type="match status" value="1"/>
</dbReference>
<evidence type="ECO:0000313" key="11">
    <source>
        <dbReference type="Proteomes" id="UP000001732"/>
    </source>
</evidence>
<evidence type="ECO:0000256" key="4">
    <source>
        <dbReference type="ARBA" id="ARBA00023125"/>
    </source>
</evidence>
<dbReference type="SUPFAM" id="SSF52172">
    <property type="entry name" value="CheY-like"/>
    <property type="match status" value="1"/>
</dbReference>
<feature type="modified residue" description="4-aspartylphosphate" evidence="6">
    <location>
        <position position="70"/>
    </location>
</feature>
<evidence type="ECO:0000256" key="2">
    <source>
        <dbReference type="ARBA" id="ARBA00023012"/>
    </source>
</evidence>
<evidence type="ECO:0000256" key="3">
    <source>
        <dbReference type="ARBA" id="ARBA00023015"/>
    </source>
</evidence>
<dbReference type="CDD" id="cd17574">
    <property type="entry name" value="REC_OmpR"/>
    <property type="match status" value="1"/>
</dbReference>
<dbReference type="GO" id="GO:0008984">
    <property type="term" value="F:protein-glutamate methylesterase activity"/>
    <property type="evidence" value="ECO:0007669"/>
    <property type="project" value="UniProtKB-EC"/>
</dbReference>
<dbReference type="InterPro" id="IPR001789">
    <property type="entry name" value="Sig_transdc_resp-reg_receiver"/>
</dbReference>
<dbReference type="EC" id="3.1.1.61" evidence="10"/>
<dbReference type="STRING" id="309798.COPRO5265_1149"/>
<keyword evidence="4 7" id="KW-0238">DNA-binding</keyword>
<dbReference type="OrthoDB" id="9790454at2"/>
<dbReference type="KEGG" id="cpo:COPRO5265_1149"/>
<dbReference type="Gene3D" id="3.40.50.2300">
    <property type="match status" value="1"/>
</dbReference>
<name>B5Y9L0_COPPD</name>
<dbReference type="SMART" id="SM00448">
    <property type="entry name" value="REC"/>
    <property type="match status" value="1"/>
</dbReference>
<dbReference type="InterPro" id="IPR001867">
    <property type="entry name" value="OmpR/PhoB-type_DNA-bd"/>
</dbReference>
<dbReference type="EMBL" id="CP001145">
    <property type="protein sequence ID" value="ACI17894.1"/>
    <property type="molecule type" value="Genomic_DNA"/>
</dbReference>
<evidence type="ECO:0000256" key="7">
    <source>
        <dbReference type="PROSITE-ProRule" id="PRU01091"/>
    </source>
</evidence>
<sequence length="230" mass="26298">MQVYKLICHTNVYYNRVMGGKLKIILVEDDVSFAELLANRLEEFGFQVEHYEDGASFLDLKPSGHLILLDLMLPNLDGFRVLEVLRHRKDRTPVIVVSARSAEEDVVKALELGAADYVFKPIRMKELIARINRLLMEEAKDAPEAKVENHFLITTEGQRVELTATEARLLQLLLENPGQVFSREELLEGISEKAETPKAVDVHIHNLKKKAPWLKEKIRAIRALGYVYQP</sequence>
<dbReference type="GO" id="GO:0032993">
    <property type="term" value="C:protein-DNA complex"/>
    <property type="evidence" value="ECO:0007669"/>
    <property type="project" value="TreeGrafter"/>
</dbReference>
<keyword evidence="10" id="KW-0378">Hydrolase</keyword>
<dbReference type="AlphaFoldDB" id="B5Y9L0"/>
<gene>
    <name evidence="10" type="primary">baeR</name>
    <name evidence="10" type="ordered locus">COPRO5265_1149</name>
</gene>
<keyword evidence="2" id="KW-0902">Two-component regulatory system</keyword>
<dbReference type="SUPFAM" id="SSF46894">
    <property type="entry name" value="C-terminal effector domain of the bipartite response regulators"/>
    <property type="match status" value="1"/>
</dbReference>
<dbReference type="GO" id="GO:0000156">
    <property type="term" value="F:phosphorelay response regulator activity"/>
    <property type="evidence" value="ECO:0007669"/>
    <property type="project" value="TreeGrafter"/>
</dbReference>
<feature type="domain" description="OmpR/PhoB-type" evidence="9">
    <location>
        <begin position="125"/>
        <end position="230"/>
    </location>
</feature>
<proteinExistence type="predicted"/>
<reference evidence="10 11" key="2">
    <citation type="journal article" date="2014" name="Genome Announc.">
        <title>Complete Genome Sequence of Coprothermobacter proteolyticus DSM 5265.</title>
        <authorList>
            <person name="Alexiev A."/>
            <person name="Coil D.A."/>
            <person name="Badger J.H."/>
            <person name="Enticknap J."/>
            <person name="Ward N."/>
            <person name="Robb F.T."/>
            <person name="Eisen J.A."/>
        </authorList>
    </citation>
    <scope>NUCLEOTIDE SEQUENCE [LARGE SCALE GENOMIC DNA]</scope>
    <source>
        <strain evidence="11">ATCC 35245 / DSM 5265 / OCM 4 / BT</strain>
    </source>
</reference>
<evidence type="ECO:0000256" key="5">
    <source>
        <dbReference type="ARBA" id="ARBA00023163"/>
    </source>
</evidence>
<feature type="domain" description="Response regulatory" evidence="8">
    <location>
        <begin position="23"/>
        <end position="135"/>
    </location>
</feature>
<feature type="DNA-binding region" description="OmpR/PhoB-type" evidence="7">
    <location>
        <begin position="125"/>
        <end position="230"/>
    </location>
</feature>
<dbReference type="PANTHER" id="PTHR48111">
    <property type="entry name" value="REGULATOR OF RPOS"/>
    <property type="match status" value="1"/>
</dbReference>
<keyword evidence="5" id="KW-0804">Transcription</keyword>
<accession>B5Y9L0</accession>
<evidence type="ECO:0000259" key="8">
    <source>
        <dbReference type="PROSITE" id="PS50110"/>
    </source>
</evidence>
<protein>
    <submittedName>
        <fullName evidence="10">Putative transcriptional regulator</fullName>
        <ecNumber evidence="10">3.1.1.61</ecNumber>
    </submittedName>
</protein>
<evidence type="ECO:0000313" key="10">
    <source>
        <dbReference type="EMBL" id="ACI17894.1"/>
    </source>
</evidence>
<dbReference type="GO" id="GO:0005829">
    <property type="term" value="C:cytosol"/>
    <property type="evidence" value="ECO:0007669"/>
    <property type="project" value="TreeGrafter"/>
</dbReference>
<evidence type="ECO:0000259" key="9">
    <source>
        <dbReference type="PROSITE" id="PS51755"/>
    </source>
</evidence>
<dbReference type="eggNOG" id="COG0745">
    <property type="taxonomic scope" value="Bacteria"/>
</dbReference>
<keyword evidence="11" id="KW-1185">Reference proteome</keyword>
<keyword evidence="1 6" id="KW-0597">Phosphoprotein</keyword>